<evidence type="ECO:0000259" key="1">
    <source>
        <dbReference type="PROSITE" id="PS50158"/>
    </source>
</evidence>
<dbReference type="EMBL" id="MN738799">
    <property type="protein sequence ID" value="QHT37579.1"/>
    <property type="molecule type" value="Genomic_DNA"/>
</dbReference>
<reference evidence="3" key="1">
    <citation type="journal article" date="2020" name="Nature">
        <title>Giant virus diversity and host interactions through global metagenomics.</title>
        <authorList>
            <person name="Schulz F."/>
            <person name="Roux S."/>
            <person name="Paez-Espino D."/>
            <person name="Jungbluth S."/>
            <person name="Walsh D.A."/>
            <person name="Denef V.J."/>
            <person name="McMahon K.D."/>
            <person name="Konstantinidis K.T."/>
            <person name="Eloe-Fadrosh E.A."/>
            <person name="Kyrpides N.C."/>
            <person name="Woyke T."/>
        </authorList>
    </citation>
    <scope>NUCLEOTIDE SEQUENCE</scope>
    <source>
        <strain evidence="3">GVMAG-S-ERX555997-44</strain>
    </source>
</reference>
<evidence type="ECO:0008006" key="4">
    <source>
        <dbReference type="Google" id="ProtNLM"/>
    </source>
</evidence>
<dbReference type="GO" id="GO:0005737">
    <property type="term" value="C:cytoplasm"/>
    <property type="evidence" value="ECO:0007669"/>
    <property type="project" value="TreeGrafter"/>
</dbReference>
<dbReference type="PROSITE" id="PS51462">
    <property type="entry name" value="NUDIX"/>
    <property type="match status" value="1"/>
</dbReference>
<dbReference type="InterPro" id="IPR000086">
    <property type="entry name" value="NUDIX_hydrolase_dom"/>
</dbReference>
<dbReference type="InterPro" id="IPR001878">
    <property type="entry name" value="Znf_CCHC"/>
</dbReference>
<evidence type="ECO:0000259" key="2">
    <source>
        <dbReference type="PROSITE" id="PS51462"/>
    </source>
</evidence>
<dbReference type="Pfam" id="PF00293">
    <property type="entry name" value="NUDIX"/>
    <property type="match status" value="1"/>
</dbReference>
<dbReference type="SUPFAM" id="SSF55811">
    <property type="entry name" value="Nudix"/>
    <property type="match status" value="1"/>
</dbReference>
<dbReference type="InterPro" id="IPR015797">
    <property type="entry name" value="NUDIX_hydrolase-like_dom_sf"/>
</dbReference>
<accession>A0A6C0FAK0</accession>
<dbReference type="PANTHER" id="PTHR23114:SF17">
    <property type="entry name" value="M7GPPPN-MRNA HYDROLASE"/>
    <property type="match status" value="1"/>
</dbReference>
<protein>
    <recommendedName>
        <fullName evidence="4">Nudix hydrolase domain-containing protein</fullName>
    </recommendedName>
</protein>
<dbReference type="GO" id="GO:0008270">
    <property type="term" value="F:zinc ion binding"/>
    <property type="evidence" value="ECO:0007669"/>
    <property type="project" value="InterPro"/>
</dbReference>
<feature type="domain" description="Nudix hydrolase" evidence="2">
    <location>
        <begin position="22"/>
        <end position="249"/>
    </location>
</feature>
<evidence type="ECO:0000313" key="3">
    <source>
        <dbReference type="EMBL" id="QHT37579.1"/>
    </source>
</evidence>
<feature type="domain" description="CCHC-type" evidence="1">
    <location>
        <begin position="7"/>
        <end position="22"/>
    </location>
</feature>
<dbReference type="PANTHER" id="PTHR23114">
    <property type="entry name" value="M7GPPPN-MRNA HYDROLASE"/>
    <property type="match status" value="1"/>
</dbReference>
<sequence>MKSYNFCNNCGKKGHIFQNCKKPIISSGIISFTYFENQLKYLLICRKDSLGFVDFVRGKYNLNNLTHVSNLIDEMTNNEKELLLTNNFDKLWNYLWGNFVGNQYRGEEKISREKYNKLKEGFSTELSLKELIEKSTTSWKDPEWGFPKGRRNNCENDIHCAIREYIEETGHTRNNFKIIDNVLPYEEIFTGSNFKSYKHKYYLAYIEHNNIDNSYYQKSEVSKMKWGSFEEIKNLIRPYSLEKLNIIENVNKTLNNFNLYNFK</sequence>
<dbReference type="Gene3D" id="3.90.79.10">
    <property type="entry name" value="Nucleoside Triphosphate Pyrophosphohydrolase"/>
    <property type="match status" value="1"/>
</dbReference>
<proteinExistence type="predicted"/>
<dbReference type="AlphaFoldDB" id="A0A6C0FAK0"/>
<name>A0A6C0FAK0_9ZZZZ</name>
<dbReference type="GO" id="GO:0003676">
    <property type="term" value="F:nucleic acid binding"/>
    <property type="evidence" value="ECO:0007669"/>
    <property type="project" value="InterPro"/>
</dbReference>
<dbReference type="PROSITE" id="PS50158">
    <property type="entry name" value="ZF_CCHC"/>
    <property type="match status" value="1"/>
</dbReference>
<organism evidence="3">
    <name type="scientific">viral metagenome</name>
    <dbReference type="NCBI Taxonomy" id="1070528"/>
    <lineage>
        <taxon>unclassified sequences</taxon>
        <taxon>metagenomes</taxon>
        <taxon>organismal metagenomes</taxon>
    </lineage>
</organism>